<accession>A0A445J4Y5</accession>
<keyword evidence="4" id="KW-1185">Reference proteome</keyword>
<dbReference type="SMART" id="SM00355">
    <property type="entry name" value="ZnF_C2H2"/>
    <property type="match status" value="3"/>
</dbReference>
<dbReference type="GO" id="GO:0006355">
    <property type="term" value="P:regulation of DNA-templated transcription"/>
    <property type="evidence" value="ECO:0007669"/>
    <property type="project" value="InterPro"/>
</dbReference>
<dbReference type="PROSITE" id="PS00028">
    <property type="entry name" value="ZINC_FINGER_C2H2_1"/>
    <property type="match status" value="3"/>
</dbReference>
<dbReference type="SUPFAM" id="SSF57667">
    <property type="entry name" value="beta-beta-alpha zinc fingers"/>
    <property type="match status" value="1"/>
</dbReference>
<dbReference type="Proteomes" id="UP000289340">
    <property type="component" value="Chromosome 9"/>
</dbReference>
<protein>
    <submittedName>
        <fullName evidence="3">Zinc finger protein ZAT9</fullName>
    </submittedName>
</protein>
<evidence type="ECO:0000313" key="3">
    <source>
        <dbReference type="EMBL" id="RZB93447.1"/>
    </source>
</evidence>
<feature type="domain" description="C2H2-type" evidence="2">
    <location>
        <begin position="205"/>
        <end position="232"/>
    </location>
</feature>
<comment type="caution">
    <text evidence="3">The sequence shown here is derived from an EMBL/GenBank/DDBJ whole genome shotgun (WGS) entry which is preliminary data.</text>
</comment>
<dbReference type="PANTHER" id="PTHR46326:SF10">
    <property type="entry name" value="C2H2 AND C2HC ZINC FINGER PROTEIN"/>
    <property type="match status" value="1"/>
</dbReference>
<name>A0A445J4Y5_GLYSO</name>
<organism evidence="3 4">
    <name type="scientific">Glycine soja</name>
    <name type="common">Wild soybean</name>
    <dbReference type="NCBI Taxonomy" id="3848"/>
    <lineage>
        <taxon>Eukaryota</taxon>
        <taxon>Viridiplantae</taxon>
        <taxon>Streptophyta</taxon>
        <taxon>Embryophyta</taxon>
        <taxon>Tracheophyta</taxon>
        <taxon>Spermatophyta</taxon>
        <taxon>Magnoliopsida</taxon>
        <taxon>eudicotyledons</taxon>
        <taxon>Gunneridae</taxon>
        <taxon>Pentapetalae</taxon>
        <taxon>rosids</taxon>
        <taxon>fabids</taxon>
        <taxon>Fabales</taxon>
        <taxon>Fabaceae</taxon>
        <taxon>Papilionoideae</taxon>
        <taxon>50 kb inversion clade</taxon>
        <taxon>NPAAA clade</taxon>
        <taxon>indigoferoid/millettioid clade</taxon>
        <taxon>Phaseoleae</taxon>
        <taxon>Glycine</taxon>
        <taxon>Glycine subgen. Soja</taxon>
    </lineage>
</organism>
<dbReference type="Pfam" id="PF13912">
    <property type="entry name" value="zf-C2H2_6"/>
    <property type="match status" value="3"/>
</dbReference>
<gene>
    <name evidence="3" type="ORF">D0Y65_025016</name>
</gene>
<feature type="domain" description="C2H2-type" evidence="2">
    <location>
        <begin position="27"/>
        <end position="54"/>
    </location>
</feature>
<evidence type="ECO:0000313" key="4">
    <source>
        <dbReference type="Proteomes" id="UP000289340"/>
    </source>
</evidence>
<dbReference type="Gene3D" id="3.30.160.60">
    <property type="entry name" value="Classic Zinc Finger"/>
    <property type="match status" value="1"/>
</dbReference>
<evidence type="ECO:0000259" key="2">
    <source>
        <dbReference type="PROSITE" id="PS50157"/>
    </source>
</evidence>
<keyword evidence="1" id="KW-0862">Zinc</keyword>
<dbReference type="PANTHER" id="PTHR46326">
    <property type="entry name" value="ZINC FINGER PROTEIN ZAT1-RELATED"/>
    <property type="match status" value="1"/>
</dbReference>
<dbReference type="InterPro" id="IPR036236">
    <property type="entry name" value="Znf_C2H2_sf"/>
</dbReference>
<sequence>MHSSTRKERESIRICEFSATMEKNNSKVCKICSKCFSSGKAMGGHMRSHFAKLPIPPKPKTKNQALDNSTELTHLPTQSASPLTSYPQKQPSQNFRSLKHNVFAFLANSNRENESRSYPKNPTRKRSKCHRRFIPAAEMNAEAEPKQVSSKLDSLIAEEAAWTLLMLSRDKWPESKETKKQKMKGKDGENGCNDLLVQTQSRAKFQCKRCGKTFQSYQALGGHKANHKKNESICQEGGDSNDDGSDKNSVIVDEKVFECPYCSKVFKSARALGGHKKVHFSKTIIANAQTTANEFGGRLVVDLNFPAPREDEEVSHIEFLAAFGEV</sequence>
<dbReference type="PROSITE" id="PS50157">
    <property type="entry name" value="ZINC_FINGER_C2H2_2"/>
    <property type="match status" value="3"/>
</dbReference>
<evidence type="ECO:0000256" key="1">
    <source>
        <dbReference type="PROSITE-ProRule" id="PRU00042"/>
    </source>
</evidence>
<feature type="domain" description="C2H2-type" evidence="2">
    <location>
        <begin position="257"/>
        <end position="284"/>
    </location>
</feature>
<keyword evidence="1" id="KW-0863">Zinc-finger</keyword>
<dbReference type="AlphaFoldDB" id="A0A445J4Y5"/>
<reference evidence="3 4" key="1">
    <citation type="submission" date="2018-09" db="EMBL/GenBank/DDBJ databases">
        <title>A high-quality reference genome of wild soybean provides a powerful tool to mine soybean genomes.</title>
        <authorList>
            <person name="Xie M."/>
            <person name="Chung C.Y.L."/>
            <person name="Li M.-W."/>
            <person name="Wong F.-L."/>
            <person name="Chan T.-F."/>
            <person name="Lam H.-M."/>
        </authorList>
    </citation>
    <scope>NUCLEOTIDE SEQUENCE [LARGE SCALE GENOMIC DNA]</scope>
    <source>
        <strain evidence="4">cv. W05</strain>
        <tissue evidence="3">Hypocotyl of etiolated seedlings</tissue>
    </source>
</reference>
<keyword evidence="1" id="KW-0479">Metal-binding</keyword>
<dbReference type="GO" id="GO:0008270">
    <property type="term" value="F:zinc ion binding"/>
    <property type="evidence" value="ECO:0007669"/>
    <property type="project" value="UniProtKB-KW"/>
</dbReference>
<dbReference type="InterPro" id="IPR013087">
    <property type="entry name" value="Znf_C2H2_type"/>
</dbReference>
<dbReference type="InterPro" id="IPR044303">
    <property type="entry name" value="ZAT1/4/9"/>
</dbReference>
<dbReference type="EMBL" id="QZWG01000009">
    <property type="protein sequence ID" value="RZB93447.1"/>
    <property type="molecule type" value="Genomic_DNA"/>
</dbReference>
<proteinExistence type="predicted"/>